<dbReference type="Proteomes" id="UP000226192">
    <property type="component" value="Unassembled WGS sequence"/>
</dbReference>
<dbReference type="OrthoDB" id="18996at2759"/>
<evidence type="ECO:0000313" key="3">
    <source>
        <dbReference type="Proteomes" id="UP000226192"/>
    </source>
</evidence>
<name>A0A2C5Y5B6_9HYPO</name>
<dbReference type="PANTHER" id="PTHR34310:SF9">
    <property type="entry name" value="BLR5716 PROTEIN"/>
    <property type="match status" value="1"/>
</dbReference>
<evidence type="ECO:0000259" key="1">
    <source>
        <dbReference type="Pfam" id="PF04248"/>
    </source>
</evidence>
<dbReference type="STRING" id="1399860.A0A2C5Y5B6"/>
<dbReference type="InterPro" id="IPR038694">
    <property type="entry name" value="DUF427_sf"/>
</dbReference>
<accession>A0A2C5Y5B6</accession>
<gene>
    <name evidence="2" type="ORF">CDD81_6705</name>
</gene>
<protein>
    <recommendedName>
        <fullName evidence="1">DUF427 domain-containing protein</fullName>
    </recommendedName>
</protein>
<dbReference type="Gene3D" id="2.170.150.40">
    <property type="entry name" value="Domain of unknown function (DUF427)"/>
    <property type="match status" value="2"/>
</dbReference>
<dbReference type="PANTHER" id="PTHR34310">
    <property type="entry name" value="DUF427 DOMAIN PROTEIN (AFU_ORTHOLOGUE AFUA_3G02220)"/>
    <property type="match status" value="1"/>
</dbReference>
<dbReference type="AlphaFoldDB" id="A0A2C5Y5B6"/>
<feature type="domain" description="DUF427" evidence="1">
    <location>
        <begin position="33"/>
        <end position="70"/>
    </location>
</feature>
<evidence type="ECO:0000313" key="2">
    <source>
        <dbReference type="EMBL" id="PHH62813.1"/>
    </source>
</evidence>
<keyword evidence="3" id="KW-1185">Reference proteome</keyword>
<comment type="caution">
    <text evidence="2">The sequence shown here is derived from an EMBL/GenBank/DDBJ whole genome shotgun (WGS) entry which is preliminary data.</text>
</comment>
<dbReference type="InterPro" id="IPR007361">
    <property type="entry name" value="DUF427"/>
</dbReference>
<proteinExistence type="predicted"/>
<reference evidence="2 3" key="1">
    <citation type="submission" date="2017-06" db="EMBL/GenBank/DDBJ databases">
        <title>Ant-infecting Ophiocordyceps genomes reveal a high diversity of potential behavioral manipulation genes and a possible major role for enterotoxins.</title>
        <authorList>
            <person name="De Bekker C."/>
            <person name="Evans H.C."/>
            <person name="Brachmann A."/>
            <person name="Hughes D.P."/>
        </authorList>
    </citation>
    <scope>NUCLEOTIDE SEQUENCE [LARGE SCALE GENOMIC DNA]</scope>
    <source>
        <strain evidence="2 3">Map64</strain>
    </source>
</reference>
<sequence length="271" mass="30918">MTRQGAHGVDLADLAAYMLKNGPRKVHAASRRVRVIFNHTTIIDTLNAFHVWEHQFYPQFYVPMSELRACTTRDVRMVKSDSVNRAALVELTVPERSGIKERKTDRVLRFTDDKSLGALTGLVRLEFGSMDQWLEEDVLVHVHPKDPFKRLDILPSCRPIEIKLGSRTIATSPYSMHLIETGLPVRYYVPPAAVDPSILRKSDQVTKCPYKGEAQYYHVLVDGPVGRNLAWQYQVPTAESYQIAGLLCFYNERVDIYLDGKLQQKPETPYA</sequence>
<organism evidence="2 3">
    <name type="scientific">Ophiocordyceps australis</name>
    <dbReference type="NCBI Taxonomy" id="1399860"/>
    <lineage>
        <taxon>Eukaryota</taxon>
        <taxon>Fungi</taxon>
        <taxon>Dikarya</taxon>
        <taxon>Ascomycota</taxon>
        <taxon>Pezizomycotina</taxon>
        <taxon>Sordariomycetes</taxon>
        <taxon>Hypocreomycetidae</taxon>
        <taxon>Hypocreales</taxon>
        <taxon>Ophiocordycipitaceae</taxon>
        <taxon>Ophiocordyceps</taxon>
    </lineage>
</organism>
<dbReference type="Pfam" id="PF04248">
    <property type="entry name" value="NTP_transf_9"/>
    <property type="match status" value="2"/>
</dbReference>
<dbReference type="EMBL" id="NJET01000063">
    <property type="protein sequence ID" value="PHH62813.1"/>
    <property type="molecule type" value="Genomic_DNA"/>
</dbReference>
<feature type="domain" description="DUF427" evidence="1">
    <location>
        <begin position="161"/>
        <end position="252"/>
    </location>
</feature>